<keyword evidence="1" id="KW-0732">Signal</keyword>
<reference evidence="2" key="1">
    <citation type="submission" date="2022-03" db="EMBL/GenBank/DDBJ databases">
        <title>Identification of a novel bacterium isolated from mangrove sediments.</title>
        <authorList>
            <person name="Pan X."/>
        </authorList>
    </citation>
    <scope>NUCLEOTIDE SEQUENCE</scope>
    <source>
        <strain evidence="2">B2637</strain>
    </source>
</reference>
<gene>
    <name evidence="2" type="ORF">MTR65_01915</name>
</gene>
<feature type="chain" id="PRO_5046662394" description="Cellulose synthase operon C C-terminal domain-containing protein" evidence="1">
    <location>
        <begin position="22"/>
        <end position="296"/>
    </location>
</feature>
<evidence type="ECO:0000313" key="2">
    <source>
        <dbReference type="EMBL" id="MCJ1959438.1"/>
    </source>
</evidence>
<evidence type="ECO:0000313" key="3">
    <source>
        <dbReference type="Proteomes" id="UP001162802"/>
    </source>
</evidence>
<protein>
    <recommendedName>
        <fullName evidence="4">Cellulose synthase operon C C-terminal domain-containing protein</fullName>
    </recommendedName>
</protein>
<evidence type="ECO:0000256" key="1">
    <source>
        <dbReference type="SAM" id="SignalP"/>
    </source>
</evidence>
<keyword evidence="3" id="KW-1185">Reference proteome</keyword>
<proteinExistence type="predicted"/>
<accession>A0ABT0A8B4</accession>
<organism evidence="2 3">
    <name type="scientific">Novosphingobium mangrovi</name>
    <name type="common">ex Hu et al. 2023</name>
    <dbReference type="NCBI Taxonomy" id="2930094"/>
    <lineage>
        <taxon>Bacteria</taxon>
        <taxon>Pseudomonadati</taxon>
        <taxon>Pseudomonadota</taxon>
        <taxon>Alphaproteobacteria</taxon>
        <taxon>Sphingomonadales</taxon>
        <taxon>Sphingomonadaceae</taxon>
        <taxon>Novosphingobium</taxon>
    </lineage>
</organism>
<evidence type="ECO:0008006" key="4">
    <source>
        <dbReference type="Google" id="ProtNLM"/>
    </source>
</evidence>
<dbReference type="Proteomes" id="UP001162802">
    <property type="component" value="Unassembled WGS sequence"/>
</dbReference>
<name>A0ABT0A8B4_9SPHN</name>
<dbReference type="EMBL" id="JALHAT010000002">
    <property type="protein sequence ID" value="MCJ1959438.1"/>
    <property type="molecule type" value="Genomic_DNA"/>
</dbReference>
<dbReference type="RefSeq" id="WP_243796616.1">
    <property type="nucleotide sequence ID" value="NZ_JALHAT010000002.1"/>
</dbReference>
<feature type="signal peptide" evidence="1">
    <location>
        <begin position="1"/>
        <end position="21"/>
    </location>
</feature>
<sequence length="296" mass="32761">MRGLLVPAFCLLATVSAPAHGAQADLWQGTIAFTAAPTPGREAGGEERSGDQNQSSYALRLRITRREVPLVGQVSAEVESNYRPDYLKRGPQSRLRLHSVLGNAPIVLGEKVAGARADTLRLRLDMFHDKVWSVCRAEDGSCPKNPSGFFEGEVRRDVTVGAGAVYATHLQVSEPDIELRLAASARRLWSSRAERNRWTPRAQASVLVGPLGPGIRPFVQAAYDLRVYDRPWSGMDRARRDRNLQIGAGADLEEWVGHGIDALQIGVLYYRRRSNRANAGYTRGFFAPRLTLARRF</sequence>
<comment type="caution">
    <text evidence="2">The sequence shown here is derived from an EMBL/GenBank/DDBJ whole genome shotgun (WGS) entry which is preliminary data.</text>
</comment>